<dbReference type="Proteomes" id="UP001051844">
    <property type="component" value="Unassembled WGS sequence"/>
</dbReference>
<proteinExistence type="predicted"/>
<evidence type="ECO:0000313" key="1">
    <source>
        <dbReference type="EMBL" id="GHI48362.1"/>
    </source>
</evidence>
<organism evidence="1 2">
    <name type="scientific">Streptomyces albidoflavus</name>
    <dbReference type="NCBI Taxonomy" id="1886"/>
    <lineage>
        <taxon>Bacteria</taxon>
        <taxon>Bacillati</taxon>
        <taxon>Actinomycetota</taxon>
        <taxon>Actinomycetes</taxon>
        <taxon>Kitasatosporales</taxon>
        <taxon>Streptomycetaceae</taxon>
        <taxon>Streptomyces</taxon>
        <taxon>Streptomyces albidoflavus group</taxon>
    </lineage>
</organism>
<reference evidence="1" key="1">
    <citation type="submission" date="2022-09" db="EMBL/GenBank/DDBJ databases">
        <title>Whole genome shotgun sequence of Streptomyces albidoflavus NBRC 12854.</title>
        <authorList>
            <person name="Komaki H."/>
            <person name="Tamura T."/>
        </authorList>
    </citation>
    <scope>NUCLEOTIDE SEQUENCE</scope>
    <source>
        <strain evidence="1">NBRC 12854</strain>
    </source>
</reference>
<protein>
    <submittedName>
        <fullName evidence="1">Uncharacterized protein</fullName>
    </submittedName>
</protein>
<dbReference type="AlphaFoldDB" id="A0AA37FE17"/>
<evidence type="ECO:0000313" key="2">
    <source>
        <dbReference type="Proteomes" id="UP001051844"/>
    </source>
</evidence>
<dbReference type="EMBL" id="BNDZ01000005">
    <property type="protein sequence ID" value="GHI48362.1"/>
    <property type="molecule type" value="Genomic_DNA"/>
</dbReference>
<gene>
    <name evidence="1" type="ORF">ScoT_45360</name>
</gene>
<name>A0AA37FE17_9ACTN</name>
<accession>A0AA37FE17</accession>
<comment type="caution">
    <text evidence="1">The sequence shown here is derived from an EMBL/GenBank/DDBJ whole genome shotgun (WGS) entry which is preliminary data.</text>
</comment>
<sequence length="58" mass="6271">MPEALPVTAYVPMAVLLALLLIAAEGRVPRPCPRFPNIIQSLIERESRALPAVMECAA</sequence>